<dbReference type="Gene3D" id="3.30.70.1430">
    <property type="entry name" value="Multidrug efflux transporter AcrB pore domain"/>
    <property type="match status" value="2"/>
</dbReference>
<dbReference type="SUPFAM" id="SSF82693">
    <property type="entry name" value="Multidrug efflux transporter AcrB pore domain, PN1, PN2, PC1 and PC2 subdomains"/>
    <property type="match status" value="2"/>
</dbReference>
<dbReference type="Gene3D" id="3.30.2090.10">
    <property type="entry name" value="Multidrug efflux transporter AcrB TolC docking domain, DN and DC subdomains"/>
    <property type="match status" value="2"/>
</dbReference>
<dbReference type="GO" id="GO:0042910">
    <property type="term" value="F:xenobiotic transmembrane transporter activity"/>
    <property type="evidence" value="ECO:0007669"/>
    <property type="project" value="TreeGrafter"/>
</dbReference>
<proteinExistence type="predicted"/>
<feature type="transmembrane region" description="Helical" evidence="2">
    <location>
        <begin position="572"/>
        <end position="598"/>
    </location>
</feature>
<reference evidence="3 4" key="1">
    <citation type="submission" date="2019-02" db="EMBL/GenBank/DDBJ databases">
        <title>Deep-cultivation of Planctomycetes and their phenomic and genomic characterization uncovers novel biology.</title>
        <authorList>
            <person name="Wiegand S."/>
            <person name="Jogler M."/>
            <person name="Boedeker C."/>
            <person name="Pinto D."/>
            <person name="Vollmers J."/>
            <person name="Rivas-Marin E."/>
            <person name="Kohn T."/>
            <person name="Peeters S.H."/>
            <person name="Heuer A."/>
            <person name="Rast P."/>
            <person name="Oberbeckmann S."/>
            <person name="Bunk B."/>
            <person name="Jeske O."/>
            <person name="Meyerdierks A."/>
            <person name="Storesund J.E."/>
            <person name="Kallscheuer N."/>
            <person name="Luecker S."/>
            <person name="Lage O.M."/>
            <person name="Pohl T."/>
            <person name="Merkel B.J."/>
            <person name="Hornburger P."/>
            <person name="Mueller R.-W."/>
            <person name="Bruemmer F."/>
            <person name="Labrenz M."/>
            <person name="Spormann A.M."/>
            <person name="Op den Camp H."/>
            <person name="Overmann J."/>
            <person name="Amann R."/>
            <person name="Jetten M.S.M."/>
            <person name="Mascher T."/>
            <person name="Medema M.H."/>
            <person name="Devos D.P."/>
            <person name="Kaster A.-K."/>
            <person name="Ovreas L."/>
            <person name="Rohde M."/>
            <person name="Galperin M.Y."/>
            <person name="Jogler C."/>
        </authorList>
    </citation>
    <scope>NUCLEOTIDE SEQUENCE [LARGE SCALE GENOMIC DNA]</scope>
    <source>
        <strain evidence="3 4">ETA_A1</strain>
    </source>
</reference>
<evidence type="ECO:0000313" key="3">
    <source>
        <dbReference type="EMBL" id="QDU21346.1"/>
    </source>
</evidence>
<dbReference type="Gene3D" id="3.30.70.1440">
    <property type="entry name" value="Multidrug efflux transporter AcrB pore domain"/>
    <property type="match status" value="1"/>
</dbReference>
<keyword evidence="2" id="KW-1133">Transmembrane helix</keyword>
<dbReference type="SUPFAM" id="SSF82866">
    <property type="entry name" value="Multidrug efflux transporter AcrB transmembrane domain"/>
    <property type="match status" value="2"/>
</dbReference>
<dbReference type="InterPro" id="IPR001036">
    <property type="entry name" value="Acrflvin-R"/>
</dbReference>
<feature type="transmembrane region" description="Helical" evidence="2">
    <location>
        <begin position="977"/>
        <end position="997"/>
    </location>
</feature>
<feature type="transmembrane region" description="Helical" evidence="2">
    <location>
        <begin position="426"/>
        <end position="449"/>
    </location>
</feature>
<dbReference type="Gene3D" id="1.20.1640.10">
    <property type="entry name" value="Multidrug efflux transporter AcrB transmembrane domain"/>
    <property type="match status" value="3"/>
</dbReference>
<keyword evidence="2" id="KW-0812">Transmembrane</keyword>
<feature type="transmembrane region" description="Helical" evidence="2">
    <location>
        <begin position="1004"/>
        <end position="1024"/>
    </location>
</feature>
<dbReference type="Gene3D" id="3.30.70.1320">
    <property type="entry name" value="Multidrug efflux transporter AcrB pore domain like"/>
    <property type="match status" value="1"/>
</dbReference>
<dbReference type="OrthoDB" id="219750at2"/>
<dbReference type="InterPro" id="IPR027463">
    <property type="entry name" value="AcrB_DN_DC_subdom"/>
</dbReference>
<name>A0A517XV18_9BACT</name>
<evidence type="ECO:0000256" key="2">
    <source>
        <dbReference type="SAM" id="Phobius"/>
    </source>
</evidence>
<dbReference type="EMBL" id="CP036273">
    <property type="protein sequence ID" value="QDU21346.1"/>
    <property type="molecule type" value="Genomic_DNA"/>
</dbReference>
<feature type="transmembrane region" description="Helical" evidence="2">
    <location>
        <begin position="1078"/>
        <end position="1100"/>
    </location>
</feature>
<feature type="transmembrane region" description="Helical" evidence="2">
    <location>
        <begin position="539"/>
        <end position="560"/>
    </location>
</feature>
<dbReference type="Proteomes" id="UP000319576">
    <property type="component" value="Chromosome"/>
</dbReference>
<gene>
    <name evidence="3" type="primary">cnrA_2</name>
    <name evidence="3" type="ORF">ETAA1_33130</name>
</gene>
<protein>
    <submittedName>
        <fullName evidence="3">Nickel and cobalt resistance protein CnrA</fullName>
    </submittedName>
</protein>
<evidence type="ECO:0000313" key="4">
    <source>
        <dbReference type="Proteomes" id="UP000319576"/>
    </source>
</evidence>
<evidence type="ECO:0000256" key="1">
    <source>
        <dbReference type="SAM" id="MobiDB-lite"/>
    </source>
</evidence>
<dbReference type="PANTHER" id="PTHR32063:SF4">
    <property type="entry name" value="SLR6043 PROTEIN"/>
    <property type="match status" value="1"/>
</dbReference>
<dbReference type="PANTHER" id="PTHR32063">
    <property type="match status" value="1"/>
</dbReference>
<accession>A0A517XV18</accession>
<dbReference type="GO" id="GO:0005886">
    <property type="term" value="C:plasma membrane"/>
    <property type="evidence" value="ECO:0007669"/>
    <property type="project" value="TreeGrafter"/>
</dbReference>
<dbReference type="SUPFAM" id="SSF82714">
    <property type="entry name" value="Multidrug efflux transporter AcrB TolC docking domain, DN and DC subdomains"/>
    <property type="match status" value="2"/>
</dbReference>
<dbReference type="AlphaFoldDB" id="A0A517XV18"/>
<feature type="transmembrane region" description="Helical" evidence="2">
    <location>
        <begin position="1106"/>
        <end position="1128"/>
    </location>
</feature>
<keyword evidence="2" id="KW-0472">Membrane</keyword>
<keyword evidence="4" id="KW-1185">Reference proteome</keyword>
<dbReference type="KEGG" id="uli:ETAA1_33130"/>
<dbReference type="Pfam" id="PF00873">
    <property type="entry name" value="ACR_tran"/>
    <property type="match status" value="2"/>
</dbReference>
<organism evidence="3 4">
    <name type="scientific">Urbifossiella limnaea</name>
    <dbReference type="NCBI Taxonomy" id="2528023"/>
    <lineage>
        <taxon>Bacteria</taxon>
        <taxon>Pseudomonadati</taxon>
        <taxon>Planctomycetota</taxon>
        <taxon>Planctomycetia</taxon>
        <taxon>Gemmatales</taxon>
        <taxon>Gemmataceae</taxon>
        <taxon>Urbifossiella</taxon>
    </lineage>
</organism>
<dbReference type="RefSeq" id="WP_145240222.1">
    <property type="nucleotide sequence ID" value="NZ_CP036273.1"/>
</dbReference>
<feature type="region of interest" description="Disordered" evidence="1">
    <location>
        <begin position="1148"/>
        <end position="1182"/>
    </location>
</feature>
<feature type="transmembrane region" description="Helical" evidence="2">
    <location>
        <begin position="456"/>
        <end position="479"/>
    </location>
</feature>
<feature type="transmembrane region" description="Helical" evidence="2">
    <location>
        <begin position="1030"/>
        <end position="1057"/>
    </location>
</feature>
<sequence length="1182" mass="126263">MLNALIKFSLRHRPLVVVACLVALVYGTFLAARMPIDVFPDLDRPRVVVMTECPGLAPEEVETLVSYPLESALLGATGVQAVRSQSGFGLSVVYVEFGWEVDIRTARQTVQERLTTVAGDLPEGVRPQMAPISSIMGQFMVAGMRRQSGPKGGELAAVPDTPFYAERVAGAAGTDPALFVWKAGDRRDFSAWEAVPAAVPAWQPAAADGAQTVRATIAGQSREVVFPSDAQRQLALRTLADWVVRPRLLKTSGIAQVIAMGGGRKQYQVLVDPVKLAEYGVSLQQVEDALRANNVNHTGGFSVAGGFETPIRVIGRLGPDTKQVVADLKLITVKPPEKQEPGAPAGRPVLLRDVARVAEGAQVKRGDSTVNGFPAVALTITKQPHVDTRDLTDRVKAALADVEKTLPPDVLVETNLYQLRDFIDRGVFNVGEALVVGAGLVLVILFLFLLNLRTTFISLTAIPLSLALTVLVFKLVGLVTGVELSINVMTLGGIAVAMGELVDDAIVDVENIYRRLGENSQLPHPRPTLKVIYDASVEIRSAIVFGTALVILVFLPLFALSGIEGRLFTPLGVAYIVSILASLVVSICVTPVLSYYLLGRSGSAHGHGDGFLLRGLKWAGAYLIRFSVRRQGAIQVVTWLMVLYAAWRLTTIGADFLPPFDEGVVQVNVTLPSGASLDASNAATKSADDLFRSLQKSAANPKGEVLAFLRRTGRAELDEHAEPPNATEYYVVINPASGKSRKEIIAQLQDGVKAAVPGVDVEVEQPLAHLISHMISGSTAQVAIKLTGDDLDTLEKVANQVKAAVAGVPGVSSLAVEPMRKVDEVHVKLRPEALAFYGVDRAAVGNFVQVALNGEVVSQVVEGQRRFDLLVRLEEPYRADVANLGELRFDLPGGREQVRLKDLADITPPTGGDAGANQVKRDDARRRIVIRCNALGRDLASVVGDIERVVAADVPLPEGYTVEYGGQFQSQKAATRLIAVLSAVSVVGMFFVLYMLFPSGRIVAQILIAVPTAFVGGVLALVLSGQTLTVASLVGFISLGGIAARNGILLVTHYLHLMRHEGEQFDEKMVLRGSLERLSPVLMTALTAGIALVPLVVVGQEPGREILYPVATVILGGLITSTFCEFLIRPGLFLRFSGTAAVELARADETADGLDDAPPAPPHEHTPPPAAAGHETRPHPGP</sequence>